<keyword evidence="3" id="KW-1185">Reference proteome</keyword>
<dbReference type="AlphaFoldDB" id="A0AAU9JD09"/>
<gene>
    <name evidence="2" type="ORF">BSTOLATCC_MIC34175</name>
</gene>
<name>A0AAU9JD09_9CILI</name>
<dbReference type="EMBL" id="CAJZBQ010000034">
    <property type="protein sequence ID" value="CAG9323526.1"/>
    <property type="molecule type" value="Genomic_DNA"/>
</dbReference>
<evidence type="ECO:0000256" key="1">
    <source>
        <dbReference type="ARBA" id="ARBA00022741"/>
    </source>
</evidence>
<dbReference type="PANTHER" id="PTHR47978">
    <property type="match status" value="1"/>
</dbReference>
<sequence>MIILKEVSQNSNRMDKSKSGFFIAVIGCTQVGKTSLVSRLTKDVFIEKHQPTMTQEIQTTLCSATKRKQIRLFFLDLTGNNYFQSFATPWIGVSQAVLILFDTNSMQSFNQIQGCASLCSLENVMVFLVGTKTDTIYQREVSYEQAANKANELNAIYFEISAKSKKNLDQLLKVLSQSLLKKF</sequence>
<organism evidence="2 3">
    <name type="scientific">Blepharisma stoltei</name>
    <dbReference type="NCBI Taxonomy" id="1481888"/>
    <lineage>
        <taxon>Eukaryota</taxon>
        <taxon>Sar</taxon>
        <taxon>Alveolata</taxon>
        <taxon>Ciliophora</taxon>
        <taxon>Postciliodesmatophora</taxon>
        <taxon>Heterotrichea</taxon>
        <taxon>Heterotrichida</taxon>
        <taxon>Blepharismidae</taxon>
        <taxon>Blepharisma</taxon>
    </lineage>
</organism>
<protein>
    <submittedName>
        <fullName evidence="2">Uncharacterized protein</fullName>
    </submittedName>
</protein>
<dbReference type="PRINTS" id="PR00449">
    <property type="entry name" value="RASTRNSFRMNG"/>
</dbReference>
<proteinExistence type="predicted"/>
<evidence type="ECO:0000313" key="2">
    <source>
        <dbReference type="EMBL" id="CAG9323526.1"/>
    </source>
</evidence>
<dbReference type="SMART" id="SM00174">
    <property type="entry name" value="RHO"/>
    <property type="match status" value="1"/>
</dbReference>
<dbReference type="NCBIfam" id="TIGR00231">
    <property type="entry name" value="small_GTP"/>
    <property type="match status" value="1"/>
</dbReference>
<dbReference type="Pfam" id="PF00071">
    <property type="entry name" value="Ras"/>
    <property type="match status" value="1"/>
</dbReference>
<dbReference type="SMART" id="SM00173">
    <property type="entry name" value="RAS"/>
    <property type="match status" value="1"/>
</dbReference>
<keyword evidence="1" id="KW-0547">Nucleotide-binding</keyword>
<dbReference type="Gene3D" id="3.40.50.300">
    <property type="entry name" value="P-loop containing nucleotide triphosphate hydrolases"/>
    <property type="match status" value="1"/>
</dbReference>
<dbReference type="SMART" id="SM00175">
    <property type="entry name" value="RAB"/>
    <property type="match status" value="1"/>
</dbReference>
<reference evidence="2" key="1">
    <citation type="submission" date="2021-09" db="EMBL/GenBank/DDBJ databases">
        <authorList>
            <consortium name="AG Swart"/>
            <person name="Singh M."/>
            <person name="Singh A."/>
            <person name="Seah K."/>
            <person name="Emmerich C."/>
        </authorList>
    </citation>
    <scope>NUCLEOTIDE SEQUENCE</scope>
    <source>
        <strain evidence="2">ATCC30299</strain>
    </source>
</reference>
<dbReference type="SUPFAM" id="SSF52540">
    <property type="entry name" value="P-loop containing nucleoside triphosphate hydrolases"/>
    <property type="match status" value="1"/>
</dbReference>
<dbReference type="GO" id="GO:0005525">
    <property type="term" value="F:GTP binding"/>
    <property type="evidence" value="ECO:0007669"/>
    <property type="project" value="InterPro"/>
</dbReference>
<dbReference type="CDD" id="cd00154">
    <property type="entry name" value="Rab"/>
    <property type="match status" value="1"/>
</dbReference>
<accession>A0AAU9JD09</accession>
<comment type="caution">
    <text evidence="2">The sequence shown here is derived from an EMBL/GenBank/DDBJ whole genome shotgun (WGS) entry which is preliminary data.</text>
</comment>
<dbReference type="PROSITE" id="PS51419">
    <property type="entry name" value="RAB"/>
    <property type="match status" value="1"/>
</dbReference>
<dbReference type="InterPro" id="IPR001806">
    <property type="entry name" value="Small_GTPase"/>
</dbReference>
<dbReference type="InterPro" id="IPR005225">
    <property type="entry name" value="Small_GTP-bd"/>
</dbReference>
<evidence type="ECO:0000313" key="3">
    <source>
        <dbReference type="Proteomes" id="UP001162131"/>
    </source>
</evidence>
<dbReference type="InterPro" id="IPR027417">
    <property type="entry name" value="P-loop_NTPase"/>
</dbReference>
<dbReference type="PROSITE" id="PS51421">
    <property type="entry name" value="RAS"/>
    <property type="match status" value="1"/>
</dbReference>
<dbReference type="Proteomes" id="UP001162131">
    <property type="component" value="Unassembled WGS sequence"/>
</dbReference>
<dbReference type="GO" id="GO:0003924">
    <property type="term" value="F:GTPase activity"/>
    <property type="evidence" value="ECO:0007669"/>
    <property type="project" value="InterPro"/>
</dbReference>